<dbReference type="PROSITE" id="PS51257">
    <property type="entry name" value="PROKAR_LIPOPROTEIN"/>
    <property type="match status" value="1"/>
</dbReference>
<evidence type="ECO:0000256" key="1">
    <source>
        <dbReference type="ARBA" id="ARBA00004442"/>
    </source>
</evidence>
<reference evidence="9 10" key="1">
    <citation type="journal article" date="2019" name="Nat. Med.">
        <title>A library of human gut bacterial isolates paired with longitudinal multiomics data enables mechanistic microbiome research.</title>
        <authorList>
            <person name="Poyet M."/>
            <person name="Groussin M."/>
            <person name="Gibbons S.M."/>
            <person name="Avila-Pacheco J."/>
            <person name="Jiang X."/>
            <person name="Kearney S.M."/>
            <person name="Perrotta A.R."/>
            <person name="Berdy B."/>
            <person name="Zhao S."/>
            <person name="Lieberman T.D."/>
            <person name="Swanson P.K."/>
            <person name="Smith M."/>
            <person name="Roesemann S."/>
            <person name="Alexander J.E."/>
            <person name="Rich S.A."/>
            <person name="Livny J."/>
            <person name="Vlamakis H."/>
            <person name="Clish C."/>
            <person name="Bullock K."/>
            <person name="Deik A."/>
            <person name="Scott J."/>
            <person name="Pierce K.A."/>
            <person name="Xavier R.J."/>
            <person name="Alm E.J."/>
        </authorList>
    </citation>
    <scope>NUCLEOTIDE SEQUENCE [LARGE SCALE GENOMIC DNA]</scope>
    <source>
        <strain evidence="9 10">BIOML-A41</strain>
    </source>
</reference>
<name>A0A5M5M9V2_BACOV</name>
<organism evidence="9 10">
    <name type="scientific">Bacteroides ovatus</name>
    <dbReference type="NCBI Taxonomy" id="28116"/>
    <lineage>
        <taxon>Bacteria</taxon>
        <taxon>Pseudomonadati</taxon>
        <taxon>Bacteroidota</taxon>
        <taxon>Bacteroidia</taxon>
        <taxon>Bacteroidales</taxon>
        <taxon>Bacteroidaceae</taxon>
        <taxon>Bacteroides</taxon>
    </lineage>
</organism>
<evidence type="ECO:0000256" key="5">
    <source>
        <dbReference type="ARBA" id="ARBA00023237"/>
    </source>
</evidence>
<dbReference type="InterPro" id="IPR012944">
    <property type="entry name" value="SusD_RagB_dom"/>
</dbReference>
<accession>A0A5M5M9V2</accession>
<comment type="caution">
    <text evidence="9">The sequence shown here is derived from an EMBL/GenBank/DDBJ whole genome shotgun (WGS) entry which is preliminary data.</text>
</comment>
<keyword evidence="5" id="KW-0998">Cell outer membrane</keyword>
<keyword evidence="3 6" id="KW-0732">Signal</keyword>
<evidence type="ECO:0000313" key="9">
    <source>
        <dbReference type="EMBL" id="KAA4542104.1"/>
    </source>
</evidence>
<feature type="domain" description="SusD-like N-terminal" evidence="8">
    <location>
        <begin position="96"/>
        <end position="166"/>
    </location>
</feature>
<gene>
    <name evidence="9" type="ORF">F3B85_02855</name>
</gene>
<dbReference type="AlphaFoldDB" id="A0A5M5M9V2"/>
<dbReference type="EMBL" id="VWGP01000002">
    <property type="protein sequence ID" value="KAA4542104.1"/>
    <property type="molecule type" value="Genomic_DNA"/>
</dbReference>
<dbReference type="Gene3D" id="1.25.40.390">
    <property type="match status" value="1"/>
</dbReference>
<evidence type="ECO:0000256" key="2">
    <source>
        <dbReference type="ARBA" id="ARBA00006275"/>
    </source>
</evidence>
<feature type="domain" description="RagB/SusD" evidence="7">
    <location>
        <begin position="369"/>
        <end position="467"/>
    </location>
</feature>
<feature type="signal peptide" evidence="6">
    <location>
        <begin position="1"/>
        <end position="23"/>
    </location>
</feature>
<evidence type="ECO:0000259" key="8">
    <source>
        <dbReference type="Pfam" id="PF14322"/>
    </source>
</evidence>
<dbReference type="SUPFAM" id="SSF48452">
    <property type="entry name" value="TPR-like"/>
    <property type="match status" value="1"/>
</dbReference>
<evidence type="ECO:0000313" key="10">
    <source>
        <dbReference type="Proteomes" id="UP000478493"/>
    </source>
</evidence>
<evidence type="ECO:0000256" key="4">
    <source>
        <dbReference type="ARBA" id="ARBA00023136"/>
    </source>
</evidence>
<dbReference type="Pfam" id="PF14322">
    <property type="entry name" value="SusD-like_3"/>
    <property type="match status" value="1"/>
</dbReference>
<evidence type="ECO:0000256" key="3">
    <source>
        <dbReference type="ARBA" id="ARBA00022729"/>
    </source>
</evidence>
<dbReference type="InterPro" id="IPR011990">
    <property type="entry name" value="TPR-like_helical_dom_sf"/>
</dbReference>
<dbReference type="Pfam" id="PF07980">
    <property type="entry name" value="SusD_RagB"/>
    <property type="match status" value="1"/>
</dbReference>
<dbReference type="InterPro" id="IPR033985">
    <property type="entry name" value="SusD-like_N"/>
</dbReference>
<proteinExistence type="inferred from homology"/>
<feature type="chain" id="PRO_5030133559" evidence="6">
    <location>
        <begin position="24"/>
        <end position="508"/>
    </location>
</feature>
<sequence length="508" mass="58227">MKTMIMKKRKNWLTALLSMFVLASCSLEEDTSSFSTPDNFYQTKEQCLSALNSCYIPLNGTYNYTLFIATEACTDIMYINSGTLDSRLDISPAKPRHGETVWNNGYKGVMYCNAAINGIENSPLEENEKLPLLGEGKIMRAFYYYLLTSFFGDVPFYTEHVADVETQQKIGRLGRMSAVETREYLIKELSAIVPLMDQVRSSEVASNRTGAATGWMLIAKMAMWNKKWDTAIDAISKLEEIYGDLGQYPLEDVMFRNKNTPESIFEIQHSYVAGGLNYTSNLASICMPITRRSGTCEYDGVEIPELGDKSTCWTPWRPTAYFCQNLQTKIGGDLRAKYNMAWEYNGHAFKSVSTAPWPGPKFWCPYLDSSRDGNNYKIFRYADALLMKAECYCQLEQDPDIAMKYLNMTRNRAGIGDYPKFRTWARLMDEIQKERGRELIGEFQRKFDLVRWGIWYTQTYENTGSSSLKENIRPCHEYYPIPDTQVVYSGYALDNKAYDAYYGSTTPQ</sequence>
<comment type="similarity">
    <text evidence="2">Belongs to the SusD family.</text>
</comment>
<protein>
    <submittedName>
        <fullName evidence="9">RagB/SusD family nutrient uptake outer membrane protein</fullName>
    </submittedName>
</protein>
<dbReference type="GO" id="GO:0009279">
    <property type="term" value="C:cell outer membrane"/>
    <property type="evidence" value="ECO:0007669"/>
    <property type="project" value="UniProtKB-SubCell"/>
</dbReference>
<evidence type="ECO:0000256" key="6">
    <source>
        <dbReference type="SAM" id="SignalP"/>
    </source>
</evidence>
<evidence type="ECO:0000259" key="7">
    <source>
        <dbReference type="Pfam" id="PF07980"/>
    </source>
</evidence>
<keyword evidence="4" id="KW-0472">Membrane</keyword>
<dbReference type="Proteomes" id="UP000478493">
    <property type="component" value="Unassembled WGS sequence"/>
</dbReference>
<comment type="subcellular location">
    <subcellularLocation>
        <location evidence="1">Cell outer membrane</location>
    </subcellularLocation>
</comment>